<reference evidence="1 2" key="1">
    <citation type="submission" date="2016-04" db="EMBL/GenBank/DDBJ databases">
        <authorList>
            <person name="Evans L.H."/>
            <person name="Alamgir A."/>
            <person name="Owens N."/>
            <person name="Weber N.D."/>
            <person name="Virtaneva K."/>
            <person name="Barbian K."/>
            <person name="Babar A."/>
            <person name="Rosenke K."/>
        </authorList>
    </citation>
    <scope>NUCLEOTIDE SEQUENCE [LARGE SCALE GENOMIC DNA]</scope>
    <source>
        <strain evidence="1 2">IFM 0406</strain>
    </source>
</reference>
<proteinExistence type="predicted"/>
<protein>
    <submittedName>
        <fullName evidence="1">Uncharacterized protein</fullName>
    </submittedName>
</protein>
<accession>A0A164L3N8</accession>
<evidence type="ECO:0000313" key="2">
    <source>
        <dbReference type="Proteomes" id="UP000076512"/>
    </source>
</evidence>
<comment type="caution">
    <text evidence="1">The sequence shown here is derived from an EMBL/GenBank/DDBJ whole genome shotgun (WGS) entry which is preliminary data.</text>
</comment>
<name>A0A164L3N8_9NOCA</name>
<dbReference type="AlphaFoldDB" id="A0A164L3N8"/>
<dbReference type="Proteomes" id="UP000076512">
    <property type="component" value="Unassembled WGS sequence"/>
</dbReference>
<keyword evidence="2" id="KW-1185">Reference proteome</keyword>
<organism evidence="1 2">
    <name type="scientific">Nocardia terpenica</name>
    <dbReference type="NCBI Taxonomy" id="455432"/>
    <lineage>
        <taxon>Bacteria</taxon>
        <taxon>Bacillati</taxon>
        <taxon>Actinomycetota</taxon>
        <taxon>Actinomycetes</taxon>
        <taxon>Mycobacteriales</taxon>
        <taxon>Nocardiaceae</taxon>
        <taxon>Nocardia</taxon>
    </lineage>
</organism>
<evidence type="ECO:0000313" key="1">
    <source>
        <dbReference type="EMBL" id="KZM71987.1"/>
    </source>
</evidence>
<gene>
    <name evidence="1" type="ORF">AWN90_37775</name>
</gene>
<dbReference type="EMBL" id="LWGR01000010">
    <property type="protein sequence ID" value="KZM71987.1"/>
    <property type="molecule type" value="Genomic_DNA"/>
</dbReference>
<sequence>MEWTCTAPTQPFTLTDAHRWMQLHRDHTCARKRAAFAALVAAGRIAPDSSRPKARRDDE</sequence>